<dbReference type="Gene3D" id="2.102.10.10">
    <property type="entry name" value="Rieske [2Fe-2S] iron-sulphur domain"/>
    <property type="match status" value="1"/>
</dbReference>
<evidence type="ECO:0000259" key="6">
    <source>
        <dbReference type="PROSITE" id="PS51296"/>
    </source>
</evidence>
<keyword evidence="7" id="KW-0223">Dioxygenase</keyword>
<keyword evidence="1" id="KW-0001">2Fe-2S</keyword>
<keyword evidence="7" id="KW-0560">Oxidoreductase</keyword>
<evidence type="ECO:0000256" key="5">
    <source>
        <dbReference type="ARBA" id="ARBA00034078"/>
    </source>
</evidence>
<name>A0A1H3KQ78_9EURY</name>
<dbReference type="GO" id="GO:0046872">
    <property type="term" value="F:metal ion binding"/>
    <property type="evidence" value="ECO:0007669"/>
    <property type="project" value="UniProtKB-KW"/>
</dbReference>
<feature type="domain" description="Rieske" evidence="6">
    <location>
        <begin position="9"/>
        <end position="123"/>
    </location>
</feature>
<evidence type="ECO:0000313" key="8">
    <source>
        <dbReference type="Proteomes" id="UP000199170"/>
    </source>
</evidence>
<dbReference type="Proteomes" id="UP000199170">
    <property type="component" value="Unassembled WGS sequence"/>
</dbReference>
<dbReference type="PANTHER" id="PTHR21496">
    <property type="entry name" value="FERREDOXIN-RELATED"/>
    <property type="match status" value="1"/>
</dbReference>
<proteinExistence type="predicted"/>
<evidence type="ECO:0000313" key="7">
    <source>
        <dbReference type="EMBL" id="SDY54220.1"/>
    </source>
</evidence>
<sequence length="127" mass="13926">MSVDADDLVKVGPASEFDDGDAEIIEVGRAEVGVVRADGEFYAIRNQCPHDGGPVCKGNVQKELVGEFTGTGQRVEQQYSDTDIISCPWHGWSFELETGIHIGDDRIQVPTYEVVVEDEIVYVHTGD</sequence>
<evidence type="ECO:0000256" key="1">
    <source>
        <dbReference type="ARBA" id="ARBA00022714"/>
    </source>
</evidence>
<keyword evidence="4" id="KW-0411">Iron-sulfur</keyword>
<dbReference type="GO" id="GO:0051213">
    <property type="term" value="F:dioxygenase activity"/>
    <property type="evidence" value="ECO:0007669"/>
    <property type="project" value="UniProtKB-KW"/>
</dbReference>
<keyword evidence="2" id="KW-0479">Metal-binding</keyword>
<reference evidence="8" key="1">
    <citation type="submission" date="2016-10" db="EMBL/GenBank/DDBJ databases">
        <authorList>
            <person name="Varghese N."/>
            <person name="Submissions S."/>
        </authorList>
    </citation>
    <scope>NUCLEOTIDE SEQUENCE [LARGE SCALE GENOMIC DNA]</scope>
    <source>
        <strain evidence="8">CGMCC 1.10118</strain>
    </source>
</reference>
<keyword evidence="8" id="KW-1185">Reference proteome</keyword>
<dbReference type="RefSeq" id="WP_089769798.1">
    <property type="nucleotide sequence ID" value="NZ_FNPB01000021.1"/>
</dbReference>
<dbReference type="EMBL" id="FNPB01000021">
    <property type="protein sequence ID" value="SDY54220.1"/>
    <property type="molecule type" value="Genomic_DNA"/>
</dbReference>
<dbReference type="AlphaFoldDB" id="A0A1H3KQ78"/>
<evidence type="ECO:0000256" key="3">
    <source>
        <dbReference type="ARBA" id="ARBA00023004"/>
    </source>
</evidence>
<gene>
    <name evidence="7" type="ORF">SAMN04487946_12114</name>
</gene>
<dbReference type="InterPro" id="IPR036922">
    <property type="entry name" value="Rieske_2Fe-2S_sf"/>
</dbReference>
<dbReference type="STRING" id="660517.SAMN04487946_12114"/>
<accession>A0A1H3KQ78</accession>
<dbReference type="InterPro" id="IPR017941">
    <property type="entry name" value="Rieske_2Fe-2S"/>
</dbReference>
<comment type="cofactor">
    <cofactor evidence="5">
        <name>[2Fe-2S] cluster</name>
        <dbReference type="ChEBI" id="CHEBI:190135"/>
    </cofactor>
</comment>
<organism evidence="7 8">
    <name type="scientific">Halobellus clavatus</name>
    <dbReference type="NCBI Taxonomy" id="660517"/>
    <lineage>
        <taxon>Archaea</taxon>
        <taxon>Methanobacteriati</taxon>
        <taxon>Methanobacteriota</taxon>
        <taxon>Stenosarchaea group</taxon>
        <taxon>Halobacteria</taxon>
        <taxon>Halobacteriales</taxon>
        <taxon>Haloferacaceae</taxon>
        <taxon>Halobellus</taxon>
    </lineage>
</organism>
<protein>
    <submittedName>
        <fullName evidence="7">Ferredoxin subunit of nitrite reductase or a ring-hydroxylating dioxygenase</fullName>
    </submittedName>
</protein>
<dbReference type="GO" id="GO:0051537">
    <property type="term" value="F:2 iron, 2 sulfur cluster binding"/>
    <property type="evidence" value="ECO:0007669"/>
    <property type="project" value="UniProtKB-KW"/>
</dbReference>
<dbReference type="OrthoDB" id="6837at2157"/>
<dbReference type="Pfam" id="PF00355">
    <property type="entry name" value="Rieske"/>
    <property type="match status" value="1"/>
</dbReference>
<dbReference type="SUPFAM" id="SSF50022">
    <property type="entry name" value="ISP domain"/>
    <property type="match status" value="1"/>
</dbReference>
<evidence type="ECO:0000256" key="4">
    <source>
        <dbReference type="ARBA" id="ARBA00023014"/>
    </source>
</evidence>
<keyword evidence="3" id="KW-0408">Iron</keyword>
<dbReference type="PANTHER" id="PTHR21496:SF0">
    <property type="entry name" value="RIESKE DOMAIN-CONTAINING PROTEIN"/>
    <property type="match status" value="1"/>
</dbReference>
<dbReference type="PROSITE" id="PS51296">
    <property type="entry name" value="RIESKE"/>
    <property type="match status" value="1"/>
</dbReference>
<evidence type="ECO:0000256" key="2">
    <source>
        <dbReference type="ARBA" id="ARBA00022723"/>
    </source>
</evidence>